<keyword evidence="16" id="KW-0007">Acetylation</keyword>
<organism evidence="26 27">
    <name type="scientific">Salix dunnii</name>
    <dbReference type="NCBI Taxonomy" id="1413687"/>
    <lineage>
        <taxon>Eukaryota</taxon>
        <taxon>Viridiplantae</taxon>
        <taxon>Streptophyta</taxon>
        <taxon>Embryophyta</taxon>
        <taxon>Tracheophyta</taxon>
        <taxon>Spermatophyta</taxon>
        <taxon>Magnoliopsida</taxon>
        <taxon>eudicotyledons</taxon>
        <taxon>Gunneridae</taxon>
        <taxon>Pentapetalae</taxon>
        <taxon>rosids</taxon>
        <taxon>fabids</taxon>
        <taxon>Malpighiales</taxon>
        <taxon>Salicaceae</taxon>
        <taxon>Saliceae</taxon>
        <taxon>Salix</taxon>
    </lineage>
</organism>
<keyword evidence="11" id="KW-0934">Plastid</keyword>
<dbReference type="Gene3D" id="3.20.20.80">
    <property type="entry name" value="Glycosidases"/>
    <property type="match status" value="1"/>
</dbReference>
<dbReference type="GO" id="GO:0003677">
    <property type="term" value="F:DNA binding"/>
    <property type="evidence" value="ECO:0007669"/>
    <property type="project" value="UniProtKB-KW"/>
</dbReference>
<dbReference type="GO" id="GO:0008061">
    <property type="term" value="F:chitin binding"/>
    <property type="evidence" value="ECO:0007669"/>
    <property type="project" value="InterPro"/>
</dbReference>
<evidence type="ECO:0000256" key="12">
    <source>
        <dbReference type="ARBA" id="ARBA00022692"/>
    </source>
</evidence>
<keyword evidence="20" id="KW-0539">Nucleus</keyword>
<feature type="region of interest" description="Disordered" evidence="23">
    <location>
        <begin position="1"/>
        <end position="29"/>
    </location>
</feature>
<dbReference type="CDD" id="cd22911">
    <property type="entry name" value="HFD_H3"/>
    <property type="match status" value="1"/>
</dbReference>
<evidence type="ECO:0000313" key="26">
    <source>
        <dbReference type="EMBL" id="KAF9669057.1"/>
    </source>
</evidence>
<evidence type="ECO:0000256" key="13">
    <source>
        <dbReference type="ARBA" id="ARBA00022729"/>
    </source>
</evidence>
<keyword evidence="10" id="KW-0150">Chloroplast</keyword>
<dbReference type="GO" id="GO:0009535">
    <property type="term" value="C:chloroplast thylakoid membrane"/>
    <property type="evidence" value="ECO:0007669"/>
    <property type="project" value="UniProtKB-ARBA"/>
</dbReference>
<keyword evidence="9" id="KW-0964">Secreted</keyword>
<dbReference type="InterPro" id="IPR007125">
    <property type="entry name" value="H2A/H2B/H3"/>
</dbReference>
<dbReference type="GO" id="GO:0005975">
    <property type="term" value="P:carbohydrate metabolic process"/>
    <property type="evidence" value="ECO:0007669"/>
    <property type="project" value="InterPro"/>
</dbReference>
<dbReference type="GO" id="GO:0005634">
    <property type="term" value="C:nucleus"/>
    <property type="evidence" value="ECO:0007669"/>
    <property type="project" value="UniProtKB-SubCell"/>
</dbReference>
<comment type="caution">
    <text evidence="26">The sequence shown here is derived from an EMBL/GenBank/DDBJ whole genome shotgun (WGS) entry which is preliminary data.</text>
</comment>
<dbReference type="InterPro" id="IPR011583">
    <property type="entry name" value="Chitinase_II/V-like_cat"/>
</dbReference>
<feature type="transmembrane region" description="Helical" evidence="24">
    <location>
        <begin position="39"/>
        <end position="58"/>
    </location>
</feature>
<evidence type="ECO:0000256" key="17">
    <source>
        <dbReference type="ARBA" id="ARBA00023125"/>
    </source>
</evidence>
<name>A0A835JG47_9ROSI</name>
<evidence type="ECO:0000256" key="18">
    <source>
        <dbReference type="ARBA" id="ARBA00023136"/>
    </source>
</evidence>
<dbReference type="Pfam" id="PF00125">
    <property type="entry name" value="Histone"/>
    <property type="match status" value="1"/>
</dbReference>
<dbReference type="InterPro" id="IPR044240">
    <property type="entry name" value="STR4-like"/>
</dbReference>
<dbReference type="OrthoDB" id="10254444at2759"/>
<keyword evidence="21" id="KW-0544">Nucleosome core</keyword>
<feature type="region of interest" description="Disordered" evidence="23">
    <location>
        <begin position="877"/>
        <end position="925"/>
    </location>
</feature>
<evidence type="ECO:0000256" key="22">
    <source>
        <dbReference type="ARBA" id="ARBA00040976"/>
    </source>
</evidence>
<dbReference type="InterPro" id="IPR009072">
    <property type="entry name" value="Histone-fold"/>
</dbReference>
<feature type="domain" description="GH18" evidence="25">
    <location>
        <begin position="106"/>
        <end position="449"/>
    </location>
</feature>
<dbReference type="GO" id="GO:0005764">
    <property type="term" value="C:lysosome"/>
    <property type="evidence" value="ECO:0007669"/>
    <property type="project" value="UniProtKB-SubCell"/>
</dbReference>
<evidence type="ECO:0000256" key="3">
    <source>
        <dbReference type="ARBA" id="ARBA00004286"/>
    </source>
</evidence>
<evidence type="ECO:0000256" key="4">
    <source>
        <dbReference type="ARBA" id="ARBA00004370"/>
    </source>
</evidence>
<reference evidence="26 27" key="1">
    <citation type="submission" date="2020-10" db="EMBL/GenBank/DDBJ databases">
        <title>Plant Genome Project.</title>
        <authorList>
            <person name="Zhang R.-G."/>
        </authorList>
    </citation>
    <scope>NUCLEOTIDE SEQUENCE [LARGE SCALE GENOMIC DNA]</scope>
    <source>
        <strain evidence="26">FAFU-HL-1</strain>
        <tissue evidence="26">Leaf</tissue>
    </source>
</reference>
<dbReference type="Gene3D" id="1.10.20.10">
    <property type="entry name" value="Histone, subunit A"/>
    <property type="match status" value="1"/>
</dbReference>
<evidence type="ECO:0000256" key="7">
    <source>
        <dbReference type="ARBA" id="ARBA00010343"/>
    </source>
</evidence>
<dbReference type="GO" id="GO:0005576">
    <property type="term" value="C:extracellular region"/>
    <property type="evidence" value="ECO:0007669"/>
    <property type="project" value="UniProtKB-SubCell"/>
</dbReference>
<dbReference type="GO" id="GO:0030527">
    <property type="term" value="F:structural constituent of chromatin"/>
    <property type="evidence" value="ECO:0007669"/>
    <property type="project" value="InterPro"/>
</dbReference>
<proteinExistence type="inferred from homology"/>
<evidence type="ECO:0000256" key="8">
    <source>
        <dbReference type="ARBA" id="ARBA00022454"/>
    </source>
</evidence>
<dbReference type="Proteomes" id="UP000657918">
    <property type="component" value="Unassembled WGS sequence"/>
</dbReference>
<evidence type="ECO:0000256" key="6">
    <source>
        <dbReference type="ARBA" id="ARBA00004613"/>
    </source>
</evidence>
<dbReference type="FunFam" id="3.20.20.80:FF:000028">
    <property type="entry name" value="Chitinase domain-containing protein 1"/>
    <property type="match status" value="1"/>
</dbReference>
<evidence type="ECO:0000256" key="5">
    <source>
        <dbReference type="ARBA" id="ARBA00004371"/>
    </source>
</evidence>
<evidence type="ECO:0000313" key="27">
    <source>
        <dbReference type="Proteomes" id="UP000657918"/>
    </source>
</evidence>
<dbReference type="PROSITE" id="PS51910">
    <property type="entry name" value="GH18_2"/>
    <property type="match status" value="1"/>
</dbReference>
<evidence type="ECO:0000256" key="15">
    <source>
        <dbReference type="ARBA" id="ARBA00022989"/>
    </source>
</evidence>
<dbReference type="InterPro" id="IPR001223">
    <property type="entry name" value="Glyco_hydro18_cat"/>
</dbReference>
<feature type="region of interest" description="Disordered" evidence="23">
    <location>
        <begin position="992"/>
        <end position="1012"/>
    </location>
</feature>
<evidence type="ECO:0000256" key="9">
    <source>
        <dbReference type="ARBA" id="ARBA00022525"/>
    </source>
</evidence>
<keyword evidence="13" id="KW-0732">Signal</keyword>
<dbReference type="CDD" id="cd02876">
    <property type="entry name" value="GH18_SI-CLP"/>
    <property type="match status" value="1"/>
</dbReference>
<dbReference type="FunFam" id="1.10.20.10:FF:000085">
    <property type="entry name" value="Histone H3.2"/>
    <property type="match status" value="1"/>
</dbReference>
<feature type="compositionally biased region" description="Polar residues" evidence="23">
    <location>
        <begin position="994"/>
        <end position="1006"/>
    </location>
</feature>
<evidence type="ECO:0000256" key="23">
    <source>
        <dbReference type="SAM" id="MobiDB-lite"/>
    </source>
</evidence>
<comment type="similarity">
    <text evidence="7">Belongs to the histone H3 family.</text>
</comment>
<keyword evidence="8" id="KW-0158">Chromosome</keyword>
<comment type="subcellular location">
    <subcellularLocation>
        <location evidence="3">Chromosome</location>
    </subcellularLocation>
    <subcellularLocation>
        <location evidence="5">Lysosome</location>
    </subcellularLocation>
    <subcellularLocation>
        <location evidence="4">Membrane</location>
    </subcellularLocation>
    <subcellularLocation>
        <location evidence="1">Nucleus</location>
    </subcellularLocation>
    <subcellularLocation>
        <location evidence="2">Plastid</location>
        <location evidence="2">Chloroplast</location>
    </subcellularLocation>
    <subcellularLocation>
        <location evidence="6">Secreted</location>
    </subcellularLocation>
</comment>
<dbReference type="InterPro" id="IPR029070">
    <property type="entry name" value="Chitinase_insertion_sf"/>
</dbReference>
<evidence type="ECO:0000256" key="20">
    <source>
        <dbReference type="ARBA" id="ARBA00023242"/>
    </source>
</evidence>
<evidence type="ECO:0000256" key="14">
    <source>
        <dbReference type="ARBA" id="ARBA00022946"/>
    </source>
</evidence>
<dbReference type="SMART" id="SM00428">
    <property type="entry name" value="H3"/>
    <property type="match status" value="1"/>
</dbReference>
<dbReference type="SUPFAM" id="SSF47113">
    <property type="entry name" value="Histone-fold"/>
    <property type="match status" value="1"/>
</dbReference>
<keyword evidence="19" id="KW-0458">Lysosome</keyword>
<evidence type="ECO:0000256" key="16">
    <source>
        <dbReference type="ARBA" id="ARBA00022990"/>
    </source>
</evidence>
<dbReference type="GO" id="GO:0000786">
    <property type="term" value="C:nucleosome"/>
    <property type="evidence" value="ECO:0007669"/>
    <property type="project" value="UniProtKB-KW"/>
</dbReference>
<dbReference type="SUPFAM" id="SSF51445">
    <property type="entry name" value="(Trans)glycosidases"/>
    <property type="match status" value="1"/>
</dbReference>
<dbReference type="FunFam" id="3.10.50.10:FF:000002">
    <property type="entry name" value="Chitinase domain-containing protein 1"/>
    <property type="match status" value="1"/>
</dbReference>
<feature type="compositionally biased region" description="Low complexity" evidence="23">
    <location>
        <begin position="877"/>
        <end position="893"/>
    </location>
</feature>
<dbReference type="Pfam" id="PF00704">
    <property type="entry name" value="Glyco_hydro_18"/>
    <property type="match status" value="1"/>
</dbReference>
<dbReference type="FunFam" id="3.40.250.10:FF:000044">
    <property type="entry name" value="Rhodanese-like domain-containing protein 4, chloroplastic"/>
    <property type="match status" value="1"/>
</dbReference>
<dbReference type="Gene3D" id="3.10.50.10">
    <property type="match status" value="1"/>
</dbReference>
<dbReference type="GO" id="GO:0046982">
    <property type="term" value="F:protein heterodimerization activity"/>
    <property type="evidence" value="ECO:0007669"/>
    <property type="project" value="InterPro"/>
</dbReference>
<keyword evidence="15 24" id="KW-1133">Transmembrane helix</keyword>
<dbReference type="InterPro" id="IPR017853">
    <property type="entry name" value="GH"/>
</dbReference>
<keyword evidence="12 24" id="KW-0812">Transmembrane</keyword>
<dbReference type="Gene3D" id="3.40.250.10">
    <property type="entry name" value="Rhodanese-like domain"/>
    <property type="match status" value="1"/>
</dbReference>
<dbReference type="PANTHER" id="PTHR47377:SF1">
    <property type="entry name" value="RHODANESE-LIKE DOMAIN-CONTAINING PROTEIN 4, CHLOROPLASTIC"/>
    <property type="match status" value="1"/>
</dbReference>
<evidence type="ECO:0000256" key="10">
    <source>
        <dbReference type="ARBA" id="ARBA00022528"/>
    </source>
</evidence>
<dbReference type="PANTHER" id="PTHR47377">
    <property type="entry name" value="RHODANESE-LIKE DOMAIN-CONTAINING PROTEIN 4, CHLOROPLASTIC"/>
    <property type="match status" value="1"/>
</dbReference>
<dbReference type="InterPro" id="IPR036873">
    <property type="entry name" value="Rhodanese-like_dom_sf"/>
</dbReference>
<dbReference type="InterPro" id="IPR000164">
    <property type="entry name" value="Histone_H3/CENP-A"/>
</dbReference>
<dbReference type="AlphaFoldDB" id="A0A835JG47"/>
<evidence type="ECO:0000256" key="24">
    <source>
        <dbReference type="SAM" id="Phobius"/>
    </source>
</evidence>
<keyword evidence="14" id="KW-0809">Transit peptide</keyword>
<keyword evidence="18 24" id="KW-0472">Membrane</keyword>
<sequence length="1164" mass="129540">MARKRDRRVAPSSDHHETGVKTPTQSDQFSESAASDRKLITIFIVFFVVIPAVSILVYRIKYAPNTDSSYPQFQEDGLVKTDVDYQEILDENSKTLRNESHRHYTYPVLAYITPWNSKGYEMAKRFTNKFTKLCPVWYDLKSEGAGLVLDGRHNADMGWISELRRNGNALVLPRVVLEAFPKELLKKKKLRDKAIDLIISECKEMEYDGIVLESWSRWAAYGILHDPEMRNKALQFIKQLGHALHSVSSSRNGRQYLQLVYVIGPPYSEKLQPHDFGPEDLQSLSDDVDGFSFMTYDFSSPHNPGPNAPLKWIRFTLQILLGNNGARALANKIFLGINFYGNDFVLSEGAEGGGAITGREYLSLLEKHKPKLQWEKNSGEHFFLYVDDKHINHAVFYPSLMSISIRLEEARLQGVGISIWEIGQAKKVIRPCDHQFSTWHAMSGKDIHHMPRQHQLALNEDKAFHPLLTFHPITVKKNNICIKLYSHGDSSFCISSVRDHNLSETKNYAMEAFNAASLTPLSVLCERRSEPRKSLSLPTVSPLKISHSASTSTSRSATQECLSRTLHGGIVLLSSVLSTGLARALTNQETLEQSARSFSSDANGVLDSVIKFGTENPTIVAGSVTVLAVPLVLSLLLNNSKSWGVESAKKAYSALGDDENAQLLDIRLPVEFRQVGSPDIRGLGKKPVPIVYEGDDKPGFLKKLSLKFMEPENTTLFILDKFDGNSELVAELVTVNGFKAAYAIKDGAEGPRGWMNSGLPWIPPKKALSLDLGDLSDAINGALGEGSDALTVTFAIAAATGLGVLAFSEIEAILQVLGSAALIQFVSKKLLFAEDRKQTLEQVDEFLTTKIAPKELVDELKDIGKALLPVPVTSKALPAPAEASPEPAAADSSVQNAEAAPQLNSAPKSEAKAVPVSGFSRPLSPYPTDMFTKTKSFQTNKPIHFKPKASQPFTRTPLPGQPARHTDTLHRWPERNIQLLENEPEARCDLRTRPQANGQQGSSTQMQRKKHRFRPGTVALREIRQYQKTWRPLIPAASFIRCVRMITQEFSREVNRWTAEALVAIQEAAEDFLVHLFEDGMLCAIHAKRVTLMKKDFELARRLGGKGRPWNQSPPSSHLWQPHHTVCNVAASRNLTSTAIEFESFRNIFSASFHVVSIPMLALQ</sequence>
<dbReference type="SUPFAM" id="SSF52821">
    <property type="entry name" value="Rhodanese/Cell cycle control phosphatase"/>
    <property type="match status" value="1"/>
</dbReference>
<evidence type="ECO:0000256" key="11">
    <source>
        <dbReference type="ARBA" id="ARBA00022640"/>
    </source>
</evidence>
<evidence type="ECO:0000256" key="1">
    <source>
        <dbReference type="ARBA" id="ARBA00004123"/>
    </source>
</evidence>
<keyword evidence="27" id="KW-1185">Reference proteome</keyword>
<evidence type="ECO:0000256" key="2">
    <source>
        <dbReference type="ARBA" id="ARBA00004229"/>
    </source>
</evidence>
<gene>
    <name evidence="26" type="ORF">SADUNF_Sadunf14G0068200</name>
</gene>
<protein>
    <recommendedName>
        <fullName evidence="22">Chitinase domain-containing protein 1</fullName>
    </recommendedName>
</protein>
<evidence type="ECO:0000256" key="19">
    <source>
        <dbReference type="ARBA" id="ARBA00023228"/>
    </source>
</evidence>
<evidence type="ECO:0000256" key="21">
    <source>
        <dbReference type="ARBA" id="ARBA00023269"/>
    </source>
</evidence>
<keyword evidence="17" id="KW-0238">DNA-binding</keyword>
<dbReference type="EMBL" id="JADGMS010000014">
    <property type="protein sequence ID" value="KAF9669057.1"/>
    <property type="molecule type" value="Genomic_DNA"/>
</dbReference>
<evidence type="ECO:0000259" key="25">
    <source>
        <dbReference type="PROSITE" id="PS51910"/>
    </source>
</evidence>
<accession>A0A835JG47</accession>
<feature type="region of interest" description="Disordered" evidence="23">
    <location>
        <begin position="943"/>
        <end position="967"/>
    </location>
</feature>
<dbReference type="SMART" id="SM00636">
    <property type="entry name" value="Glyco_18"/>
    <property type="match status" value="1"/>
</dbReference>